<dbReference type="GO" id="GO:0005524">
    <property type="term" value="F:ATP binding"/>
    <property type="evidence" value="ECO:0007669"/>
    <property type="project" value="UniProtKB-KW"/>
</dbReference>
<proteinExistence type="inferred from homology"/>
<comment type="function">
    <text evidence="1">Catalyzes the reversible adenylation of nicotinate mononucleotide (NaMN) to nicotinic acid adenine dinucleotide (NaAD).</text>
</comment>
<evidence type="ECO:0000259" key="11">
    <source>
        <dbReference type="Pfam" id="PF01467"/>
    </source>
</evidence>
<comment type="caution">
    <text evidence="12">The sequence shown here is derived from an EMBL/GenBank/DDBJ whole genome shotgun (WGS) entry which is preliminary data.</text>
</comment>
<accession>A0A9D2B7A1</accession>
<dbReference type="SUPFAM" id="SSF52374">
    <property type="entry name" value="Nucleotidylyl transferase"/>
    <property type="match status" value="1"/>
</dbReference>
<dbReference type="Gene3D" id="3.40.50.620">
    <property type="entry name" value="HUPs"/>
    <property type="match status" value="1"/>
</dbReference>
<comment type="pathway">
    <text evidence="2">Cofactor biosynthesis; NAD(+) biosynthesis; deamido-NAD(+) from nicotinate D-ribonucleotide: step 1/1.</text>
</comment>
<evidence type="ECO:0000256" key="10">
    <source>
        <dbReference type="ARBA" id="ARBA00048721"/>
    </source>
</evidence>
<evidence type="ECO:0000256" key="5">
    <source>
        <dbReference type="ARBA" id="ARBA00022679"/>
    </source>
</evidence>
<keyword evidence="8" id="KW-0067">ATP-binding</keyword>
<dbReference type="NCBIfam" id="TIGR00125">
    <property type="entry name" value="cyt_tran_rel"/>
    <property type="match status" value="1"/>
</dbReference>
<evidence type="ECO:0000313" key="12">
    <source>
        <dbReference type="EMBL" id="HIX65548.1"/>
    </source>
</evidence>
<dbReference type="GO" id="GO:0009435">
    <property type="term" value="P:NAD+ biosynthetic process"/>
    <property type="evidence" value="ECO:0007669"/>
    <property type="project" value="InterPro"/>
</dbReference>
<evidence type="ECO:0000256" key="1">
    <source>
        <dbReference type="ARBA" id="ARBA00002324"/>
    </source>
</evidence>
<dbReference type="CDD" id="cd02165">
    <property type="entry name" value="NMNAT"/>
    <property type="match status" value="1"/>
</dbReference>
<dbReference type="InterPro" id="IPR005248">
    <property type="entry name" value="NadD/NMNAT"/>
</dbReference>
<dbReference type="Pfam" id="PF01467">
    <property type="entry name" value="CTP_transf_like"/>
    <property type="match status" value="1"/>
</dbReference>
<reference evidence="12" key="1">
    <citation type="journal article" date="2021" name="PeerJ">
        <title>Extensive microbial diversity within the chicken gut microbiome revealed by metagenomics and culture.</title>
        <authorList>
            <person name="Gilroy R."/>
            <person name="Ravi A."/>
            <person name="Getino M."/>
            <person name="Pursley I."/>
            <person name="Horton D.L."/>
            <person name="Alikhan N.F."/>
            <person name="Baker D."/>
            <person name="Gharbi K."/>
            <person name="Hall N."/>
            <person name="Watson M."/>
            <person name="Adriaenssens E.M."/>
            <person name="Foster-Nyarko E."/>
            <person name="Jarju S."/>
            <person name="Secka A."/>
            <person name="Antonio M."/>
            <person name="Oren A."/>
            <person name="Chaudhuri R.R."/>
            <person name="La Ragione R."/>
            <person name="Hildebrand F."/>
            <person name="Pallen M.J."/>
        </authorList>
    </citation>
    <scope>NUCLEOTIDE SEQUENCE</scope>
    <source>
        <strain evidence="12">CHK188-5543</strain>
    </source>
</reference>
<evidence type="ECO:0000256" key="9">
    <source>
        <dbReference type="ARBA" id="ARBA00023027"/>
    </source>
</evidence>
<gene>
    <name evidence="12" type="primary">nadD</name>
    <name evidence="12" type="ORF">H9736_04795</name>
</gene>
<sequence>MTPRRTGILGGSFDPIHWGHLRLALEAAQAARLDRVLLVVSKDPPHKQPDTPAAQRLEMAALGAGASGGPLEACGIELELPGKGYAAQVVAALARAYPGEAFFYLVGSDLLPTLPYWKDSAQLLALAQVLCVPRPGWRLEEGVFQRLSAACGGRVERLEIPVPEISSTQVRQLLRAGEPVEGLIPQPV</sequence>
<evidence type="ECO:0000256" key="8">
    <source>
        <dbReference type="ARBA" id="ARBA00022840"/>
    </source>
</evidence>
<dbReference type="InterPro" id="IPR014729">
    <property type="entry name" value="Rossmann-like_a/b/a_fold"/>
</dbReference>
<evidence type="ECO:0000256" key="3">
    <source>
        <dbReference type="ARBA" id="ARBA00012389"/>
    </source>
</evidence>
<dbReference type="Proteomes" id="UP000886800">
    <property type="component" value="Unassembled WGS sequence"/>
</dbReference>
<organism evidence="12 13">
    <name type="scientific">Candidatus Anaerotruncus excrementipullorum</name>
    <dbReference type="NCBI Taxonomy" id="2838465"/>
    <lineage>
        <taxon>Bacteria</taxon>
        <taxon>Bacillati</taxon>
        <taxon>Bacillota</taxon>
        <taxon>Clostridia</taxon>
        <taxon>Eubacteriales</taxon>
        <taxon>Oscillospiraceae</taxon>
        <taxon>Anaerotruncus</taxon>
    </lineage>
</organism>
<dbReference type="NCBIfam" id="TIGR00482">
    <property type="entry name" value="nicotinate (nicotinamide) nucleotide adenylyltransferase"/>
    <property type="match status" value="1"/>
</dbReference>
<keyword evidence="9" id="KW-0520">NAD</keyword>
<feature type="non-terminal residue" evidence="12">
    <location>
        <position position="188"/>
    </location>
</feature>
<keyword evidence="5" id="KW-0808">Transferase</keyword>
<dbReference type="HAMAP" id="MF_00244">
    <property type="entry name" value="NaMN_adenylyltr"/>
    <property type="match status" value="1"/>
</dbReference>
<keyword evidence="6 12" id="KW-0548">Nucleotidyltransferase</keyword>
<evidence type="ECO:0000256" key="4">
    <source>
        <dbReference type="ARBA" id="ARBA00022642"/>
    </source>
</evidence>
<protein>
    <recommendedName>
        <fullName evidence="3">nicotinate-nucleotide adenylyltransferase</fullName>
        <ecNumber evidence="3">2.7.7.18</ecNumber>
    </recommendedName>
</protein>
<evidence type="ECO:0000256" key="6">
    <source>
        <dbReference type="ARBA" id="ARBA00022695"/>
    </source>
</evidence>
<evidence type="ECO:0000256" key="2">
    <source>
        <dbReference type="ARBA" id="ARBA00005019"/>
    </source>
</evidence>
<evidence type="ECO:0000313" key="13">
    <source>
        <dbReference type="Proteomes" id="UP000886800"/>
    </source>
</evidence>
<dbReference type="GO" id="GO:0004515">
    <property type="term" value="F:nicotinate-nucleotide adenylyltransferase activity"/>
    <property type="evidence" value="ECO:0007669"/>
    <property type="project" value="UniProtKB-EC"/>
</dbReference>
<keyword evidence="7" id="KW-0547">Nucleotide-binding</keyword>
<evidence type="ECO:0000256" key="7">
    <source>
        <dbReference type="ARBA" id="ARBA00022741"/>
    </source>
</evidence>
<feature type="domain" description="Cytidyltransferase-like" evidence="11">
    <location>
        <begin position="8"/>
        <end position="172"/>
    </location>
</feature>
<dbReference type="EC" id="2.7.7.18" evidence="3"/>
<dbReference type="EMBL" id="DXES01000108">
    <property type="protein sequence ID" value="HIX65548.1"/>
    <property type="molecule type" value="Genomic_DNA"/>
</dbReference>
<keyword evidence="4" id="KW-0662">Pyridine nucleotide biosynthesis</keyword>
<comment type="catalytic activity">
    <reaction evidence="10">
        <text>nicotinate beta-D-ribonucleotide + ATP + H(+) = deamido-NAD(+) + diphosphate</text>
        <dbReference type="Rhea" id="RHEA:22860"/>
        <dbReference type="ChEBI" id="CHEBI:15378"/>
        <dbReference type="ChEBI" id="CHEBI:30616"/>
        <dbReference type="ChEBI" id="CHEBI:33019"/>
        <dbReference type="ChEBI" id="CHEBI:57502"/>
        <dbReference type="ChEBI" id="CHEBI:58437"/>
        <dbReference type="EC" id="2.7.7.18"/>
    </reaction>
</comment>
<reference evidence="12" key="2">
    <citation type="submission" date="2021-04" db="EMBL/GenBank/DDBJ databases">
        <authorList>
            <person name="Gilroy R."/>
        </authorList>
    </citation>
    <scope>NUCLEOTIDE SEQUENCE</scope>
    <source>
        <strain evidence="12">CHK188-5543</strain>
    </source>
</reference>
<dbReference type="PANTHER" id="PTHR39321">
    <property type="entry name" value="NICOTINATE-NUCLEOTIDE ADENYLYLTRANSFERASE-RELATED"/>
    <property type="match status" value="1"/>
</dbReference>
<dbReference type="AlphaFoldDB" id="A0A9D2B7A1"/>
<dbReference type="PANTHER" id="PTHR39321:SF3">
    <property type="entry name" value="PHOSPHOPANTETHEINE ADENYLYLTRANSFERASE"/>
    <property type="match status" value="1"/>
</dbReference>
<name>A0A9D2B7A1_9FIRM</name>
<dbReference type="InterPro" id="IPR004821">
    <property type="entry name" value="Cyt_trans-like"/>
</dbReference>